<sequence>MNRRLVLCTIVIISLFTIFSFEGTESRHVKAKSGDGARVVELASNATVSCAPPCDEEPRRQHASASLTIVPLSVVAAYHTCGQFLLTAYFTDTDGLKNATPAYWLGIKIEEFYEFWPDFKDQKANIVPRICDTNCMFLRMSREFEMGYEDRFTEVIYMGMCEDPQKLQYFKDHACSGATKCKFDSTGMVDFGRNLDDYTDELPRSLQVTSDVINKEQNYTLFYCQSHYCNVDILEKFYPGLEVHESPQIYENRDTDVACGVKQ</sequence>
<comment type="caution">
    <text evidence="2">The sequence shown here is derived from an EMBL/GenBank/DDBJ whole genome shotgun (WGS) entry which is preliminary data.</text>
</comment>
<reference evidence="2" key="1">
    <citation type="submission" date="2023-06" db="EMBL/GenBank/DDBJ databases">
        <title>Genomic analysis of the entomopathogenic nematode Steinernema hermaphroditum.</title>
        <authorList>
            <person name="Schwarz E.M."/>
            <person name="Heppert J.K."/>
            <person name="Baniya A."/>
            <person name="Schwartz H.T."/>
            <person name="Tan C.-H."/>
            <person name="Antoshechkin I."/>
            <person name="Sternberg P.W."/>
            <person name="Goodrich-Blair H."/>
            <person name="Dillman A.R."/>
        </authorList>
    </citation>
    <scope>NUCLEOTIDE SEQUENCE</scope>
    <source>
        <strain evidence="2">PS9179</strain>
        <tissue evidence="2">Whole animal</tissue>
    </source>
</reference>
<evidence type="ECO:0000313" key="2">
    <source>
        <dbReference type="EMBL" id="KAK0412258.1"/>
    </source>
</evidence>
<keyword evidence="3" id="KW-1185">Reference proteome</keyword>
<proteinExistence type="predicted"/>
<organism evidence="2 3">
    <name type="scientific">Steinernema hermaphroditum</name>
    <dbReference type="NCBI Taxonomy" id="289476"/>
    <lineage>
        <taxon>Eukaryota</taxon>
        <taxon>Metazoa</taxon>
        <taxon>Ecdysozoa</taxon>
        <taxon>Nematoda</taxon>
        <taxon>Chromadorea</taxon>
        <taxon>Rhabditida</taxon>
        <taxon>Tylenchina</taxon>
        <taxon>Panagrolaimomorpha</taxon>
        <taxon>Strongyloidoidea</taxon>
        <taxon>Steinernematidae</taxon>
        <taxon>Steinernema</taxon>
    </lineage>
</organism>
<feature type="signal peptide" evidence="1">
    <location>
        <begin position="1"/>
        <end position="26"/>
    </location>
</feature>
<dbReference type="AlphaFoldDB" id="A0AA39HWK3"/>
<accession>A0AA39HWK3</accession>
<gene>
    <name evidence="2" type="ORF">QR680_006117</name>
</gene>
<dbReference type="EMBL" id="JAUCMV010000003">
    <property type="protein sequence ID" value="KAK0412258.1"/>
    <property type="molecule type" value="Genomic_DNA"/>
</dbReference>
<keyword evidence="1" id="KW-0732">Signal</keyword>
<dbReference type="Proteomes" id="UP001175271">
    <property type="component" value="Unassembled WGS sequence"/>
</dbReference>
<protein>
    <submittedName>
        <fullName evidence="2">Uncharacterized protein</fullName>
    </submittedName>
</protein>
<evidence type="ECO:0000313" key="3">
    <source>
        <dbReference type="Proteomes" id="UP001175271"/>
    </source>
</evidence>
<name>A0AA39HWK3_9BILA</name>
<evidence type="ECO:0000256" key="1">
    <source>
        <dbReference type="SAM" id="SignalP"/>
    </source>
</evidence>
<feature type="chain" id="PRO_5041337238" evidence="1">
    <location>
        <begin position="27"/>
        <end position="263"/>
    </location>
</feature>